<feature type="binding site" evidence="6">
    <location>
        <position position="326"/>
    </location>
    <ligand>
        <name>Mn(2+)</name>
        <dbReference type="ChEBI" id="CHEBI:29035"/>
    </ligand>
</feature>
<name>A0A9D0YTY5_9FIRM</name>
<evidence type="ECO:0000256" key="4">
    <source>
        <dbReference type="ARBA" id="ARBA00023235"/>
    </source>
</evidence>
<organism evidence="10 11">
    <name type="scientific">Candidatus Enterenecus faecium</name>
    <dbReference type="NCBI Taxonomy" id="2840780"/>
    <lineage>
        <taxon>Bacteria</taxon>
        <taxon>Bacillati</taxon>
        <taxon>Bacillota</taxon>
        <taxon>Clostridia</taxon>
        <taxon>Eubacteriales</taxon>
        <taxon>Candidatus Enterenecus</taxon>
    </lineage>
</organism>
<evidence type="ECO:0000256" key="5">
    <source>
        <dbReference type="ARBA" id="ARBA00023277"/>
    </source>
</evidence>
<dbReference type="Pfam" id="PF24856">
    <property type="entry name" value="AraA_central"/>
    <property type="match status" value="1"/>
</dbReference>
<evidence type="ECO:0000259" key="9">
    <source>
        <dbReference type="Pfam" id="PF24856"/>
    </source>
</evidence>
<dbReference type="NCBIfam" id="NF002795">
    <property type="entry name" value="PRK02929.1"/>
    <property type="match status" value="1"/>
</dbReference>
<dbReference type="EMBL" id="DVFO01000100">
    <property type="protein sequence ID" value="HIQ61765.1"/>
    <property type="molecule type" value="Genomic_DNA"/>
</dbReference>
<feature type="binding site" evidence="6">
    <location>
        <position position="443"/>
    </location>
    <ligand>
        <name>Mn(2+)</name>
        <dbReference type="ChEBI" id="CHEBI:29035"/>
    </ligand>
</feature>
<evidence type="ECO:0000313" key="10">
    <source>
        <dbReference type="EMBL" id="HIQ61765.1"/>
    </source>
</evidence>
<dbReference type="PANTHER" id="PTHR38464:SF1">
    <property type="entry name" value="L-ARABINOSE ISOMERASE"/>
    <property type="match status" value="1"/>
</dbReference>
<feature type="domain" description="L-arabinose isomerase central" evidence="9">
    <location>
        <begin position="176"/>
        <end position="317"/>
    </location>
</feature>
<dbReference type="Gene3D" id="3.40.50.10940">
    <property type="match status" value="1"/>
</dbReference>
<comment type="similarity">
    <text evidence="6">Belongs to the arabinose isomerase family.</text>
</comment>
<accession>A0A9D0YTY5</accession>
<evidence type="ECO:0000256" key="6">
    <source>
        <dbReference type="HAMAP-Rule" id="MF_00519"/>
    </source>
</evidence>
<dbReference type="InterPro" id="IPR004216">
    <property type="entry name" value="Fuc/Ara_isomerase_C"/>
</dbReference>
<comment type="function">
    <text evidence="6">Catalyzes the conversion of L-arabinose to L-ribulose.</text>
</comment>
<comment type="catalytic activity">
    <reaction evidence="6">
        <text>beta-L-arabinopyranose = L-ribulose</text>
        <dbReference type="Rhea" id="RHEA:14821"/>
        <dbReference type="ChEBI" id="CHEBI:16880"/>
        <dbReference type="ChEBI" id="CHEBI:40886"/>
        <dbReference type="EC" id="5.3.1.4"/>
    </reaction>
</comment>
<dbReference type="EC" id="5.3.1.4" evidence="6"/>
<dbReference type="GO" id="GO:0008733">
    <property type="term" value="F:L-arabinose isomerase activity"/>
    <property type="evidence" value="ECO:0007669"/>
    <property type="project" value="UniProtKB-UniRule"/>
</dbReference>
<dbReference type="InterPro" id="IPR038583">
    <property type="entry name" value="AraA_N_sf"/>
</dbReference>
<evidence type="ECO:0000259" key="8">
    <source>
        <dbReference type="Pfam" id="PF11762"/>
    </source>
</evidence>
<reference evidence="10" key="2">
    <citation type="journal article" date="2021" name="PeerJ">
        <title>Extensive microbial diversity within the chicken gut microbiome revealed by metagenomics and culture.</title>
        <authorList>
            <person name="Gilroy R."/>
            <person name="Ravi A."/>
            <person name="Getino M."/>
            <person name="Pursley I."/>
            <person name="Horton D.L."/>
            <person name="Alikhan N.F."/>
            <person name="Baker D."/>
            <person name="Gharbi K."/>
            <person name="Hall N."/>
            <person name="Watson M."/>
            <person name="Adriaenssens E.M."/>
            <person name="Foster-Nyarko E."/>
            <person name="Jarju S."/>
            <person name="Secka A."/>
            <person name="Antonio M."/>
            <person name="Oren A."/>
            <person name="Chaudhuri R.R."/>
            <person name="La Ragione R."/>
            <person name="Hildebrand F."/>
            <person name="Pallen M.J."/>
        </authorList>
    </citation>
    <scope>NUCLEOTIDE SEQUENCE</scope>
    <source>
        <strain evidence="10">ChiGjej2B2-12916</strain>
    </source>
</reference>
<dbReference type="SUPFAM" id="SSF50443">
    <property type="entry name" value="FucI/AraA C-terminal domain-like"/>
    <property type="match status" value="1"/>
</dbReference>
<feature type="binding site" evidence="6">
    <location>
        <position position="343"/>
    </location>
    <ligand>
        <name>Mn(2+)</name>
        <dbReference type="ChEBI" id="CHEBI:29035"/>
    </ligand>
</feature>
<protein>
    <recommendedName>
        <fullName evidence="6">L-arabinose isomerase</fullName>
        <ecNumber evidence="6">5.3.1.4</ecNumber>
    </recommendedName>
</protein>
<feature type="binding site" evidence="6">
    <location>
        <position position="299"/>
    </location>
    <ligand>
        <name>Mn(2+)</name>
        <dbReference type="ChEBI" id="CHEBI:29035"/>
    </ligand>
</feature>
<evidence type="ECO:0000259" key="7">
    <source>
        <dbReference type="Pfam" id="PF02610"/>
    </source>
</evidence>
<evidence type="ECO:0000256" key="2">
    <source>
        <dbReference type="ARBA" id="ARBA00022935"/>
    </source>
</evidence>
<dbReference type="Proteomes" id="UP000886879">
    <property type="component" value="Unassembled WGS sequence"/>
</dbReference>
<dbReference type="AlphaFoldDB" id="A0A9D0YTY5"/>
<reference evidence="10" key="1">
    <citation type="submission" date="2020-10" db="EMBL/GenBank/DDBJ databases">
        <authorList>
            <person name="Gilroy R."/>
        </authorList>
    </citation>
    <scope>NUCLEOTIDE SEQUENCE</scope>
    <source>
        <strain evidence="10">ChiGjej2B2-12916</strain>
    </source>
</reference>
<dbReference type="InterPro" id="IPR055390">
    <property type="entry name" value="AraA_central"/>
</dbReference>
<gene>
    <name evidence="6 10" type="primary">araA</name>
    <name evidence="10" type="ORF">IAD31_09265</name>
</gene>
<comment type="cofactor">
    <cofactor evidence="6">
        <name>Mn(2+)</name>
        <dbReference type="ChEBI" id="CHEBI:29035"/>
    </cofactor>
    <text evidence="6">Binds 1 Mn(2+) ion per subunit.</text>
</comment>
<dbReference type="PANTHER" id="PTHR38464">
    <property type="entry name" value="L-ARABINOSE ISOMERASE"/>
    <property type="match status" value="1"/>
</dbReference>
<feature type="domain" description="L-arabinose isomerase C-terminal" evidence="8">
    <location>
        <begin position="323"/>
        <end position="465"/>
    </location>
</feature>
<dbReference type="PIRSF" id="PIRSF001478">
    <property type="entry name" value="L-ara_isomerase"/>
    <property type="match status" value="1"/>
</dbReference>
<keyword evidence="1 6" id="KW-0479">Metal-binding</keyword>
<keyword evidence="2 6" id="KW-0054">Arabinose catabolism</keyword>
<dbReference type="GO" id="GO:0005829">
    <property type="term" value="C:cytosol"/>
    <property type="evidence" value="ECO:0007669"/>
    <property type="project" value="TreeGrafter"/>
</dbReference>
<sequence length="492" mass="55529">MNMNNKEFWFVVGSQFLYGPEVLEIVDRRAAEMVDTLNATGNLPCKLVYKVTAKTNKEIADVVKAANYDDNCCGIVTWCHTFSPSKMWINGFVNLQKPYCHLATQYNLEIPNEEIDMDFMNLNQAAHGDREHGFIAARLRMPRKVIAGYWKDEEVQKRLGRWMRTCLGVDFSRNLKVMRFGDNMREVAVTEGDKVEVQAKLGWQVNTWAVGDLVEVMNQVTDAEIDELMEVYKANYDIATDNVEAIRYQAREEIAMKKMMDAEGCKAFSNTFQDLYGMEQLPGLASQHLMAQGYGYGGEGDWKVSAMTAIMKVMGENGNGASGFMEDYTYHLVPGHQYSLGAHMLEVCPSLASARPRIETHHLGIGMNRKDPARLVFEGKEGDGIVVSLIDMGGRLRLICQDIHCVKPIMEMPNLPVARVMWTAEPSLTTGVECWITAGGAHHTVLSYDVTAEQMKDWANIMGIEFVHISKDTTVEGLEKELFWNDLAWKLK</sequence>
<dbReference type="InterPro" id="IPR055389">
    <property type="entry name" value="AraA_N"/>
</dbReference>
<evidence type="ECO:0000313" key="11">
    <source>
        <dbReference type="Proteomes" id="UP000886879"/>
    </source>
</evidence>
<dbReference type="InterPro" id="IPR024664">
    <property type="entry name" value="Ara_Isoase_C"/>
</dbReference>
<dbReference type="SUPFAM" id="SSF53743">
    <property type="entry name" value="FucI/AraA N-terminal and middle domains"/>
    <property type="match status" value="1"/>
</dbReference>
<keyword evidence="4 6" id="KW-0413">Isomerase</keyword>
<evidence type="ECO:0000256" key="3">
    <source>
        <dbReference type="ARBA" id="ARBA00023211"/>
    </source>
</evidence>
<dbReference type="HAMAP" id="MF_00519">
    <property type="entry name" value="Arabinose_Isome"/>
    <property type="match status" value="1"/>
</dbReference>
<dbReference type="InterPro" id="IPR003762">
    <property type="entry name" value="Lara_isomerase"/>
</dbReference>
<comment type="pathway">
    <text evidence="6">Carbohydrate degradation; L-arabinose degradation via L-ribulose; D-xylulose 5-phosphate from L-arabinose (bacterial route): step 1/3.</text>
</comment>
<proteinExistence type="inferred from homology"/>
<keyword evidence="5 6" id="KW-0119">Carbohydrate metabolism</keyword>
<dbReference type="GO" id="GO:0019569">
    <property type="term" value="P:L-arabinose catabolic process to D-xylulose 5-phosphate"/>
    <property type="evidence" value="ECO:0007669"/>
    <property type="project" value="UniProtKB-UniRule"/>
</dbReference>
<dbReference type="Pfam" id="PF11762">
    <property type="entry name" value="Arabinose_Iso_C"/>
    <property type="match status" value="1"/>
</dbReference>
<comment type="caution">
    <text evidence="10">The sequence shown here is derived from an EMBL/GenBank/DDBJ whole genome shotgun (WGS) entry which is preliminary data.</text>
</comment>
<feature type="domain" description="L-arabinose isomerase N-terminal" evidence="7">
    <location>
        <begin position="7"/>
        <end position="170"/>
    </location>
</feature>
<keyword evidence="3 6" id="KW-0464">Manganese</keyword>
<evidence type="ECO:0000256" key="1">
    <source>
        <dbReference type="ARBA" id="ARBA00022723"/>
    </source>
</evidence>
<dbReference type="Pfam" id="PF02610">
    <property type="entry name" value="AraA_N"/>
    <property type="match status" value="1"/>
</dbReference>
<dbReference type="InterPro" id="IPR009015">
    <property type="entry name" value="Fucose_isomerase_N/cen_sf"/>
</dbReference>
<dbReference type="GO" id="GO:0030145">
    <property type="term" value="F:manganese ion binding"/>
    <property type="evidence" value="ECO:0007669"/>
    <property type="project" value="UniProtKB-UniRule"/>
</dbReference>